<evidence type="ECO:0000313" key="2">
    <source>
        <dbReference type="Proteomes" id="UP000827549"/>
    </source>
</evidence>
<evidence type="ECO:0008006" key="3">
    <source>
        <dbReference type="Google" id="ProtNLM"/>
    </source>
</evidence>
<gene>
    <name evidence="1" type="ORF">LOC62_03G003519</name>
</gene>
<sequence>MAVNLDNIPDDVLLGLLAACAIGDRQRTCRRLKTLHDDSDTLQYELELVAAGLKESPPLVPETVFRPPASMSRTGNVMVCHTGAPHTFVYYPKKVEQETWAPWQKHRPDITVPQLPAPGRGALSIREKRERLRDREERWLSVLPAVTRTMRFDGTFNPNWMVFNGGVMLQTTGYQLPPPLTILGGIIGLTCDLDNVQVFGTTVAAKVVFSKRGSEFCVPVIYMWNWVTGELFGEIVGHRSRTHADNIELLSERTVLICSGNWFVGGKETVPMCFDIWTIPENEPLGDKFPGQPDMGKWPHPGVCIVHLDMPRLKQQCYEIWITPLRQGAATRAVGGSPFVPDDQRGVIRVSFWARNQYNIYVLRETLLEMARAGEERVRGPLRERLTTATLNALYNDHGLALCNVPGCTCTWTFGGFRPGAPVDPWQGNDERGRTFSSTHDNPVLRRYTWSAWGPENSRMAYTNEGPNTGHARILRKYATAAYRDVLVHLDSGYAAIEVRDFSPALVAKVTAGELPELPPDVEVAVSAFGELVADHVWVDDVFTSLPYVTITRRLRASPFIPQVGPQQVLSLVAADEQRLCYGAIQKLDGVDGAGVSVYKTELMVLCM</sequence>
<dbReference type="RefSeq" id="XP_062626036.1">
    <property type="nucleotide sequence ID" value="XM_062770052.1"/>
</dbReference>
<dbReference type="AlphaFoldDB" id="A0AAF0Y8M5"/>
<keyword evidence="2" id="KW-1185">Reference proteome</keyword>
<dbReference type="EMBL" id="CP086716">
    <property type="protein sequence ID" value="WOO80004.1"/>
    <property type="molecule type" value="Genomic_DNA"/>
</dbReference>
<reference evidence="1" key="1">
    <citation type="submission" date="2023-10" db="EMBL/GenBank/DDBJ databases">
        <authorList>
            <person name="Noh H."/>
        </authorList>
    </citation>
    <scope>NUCLEOTIDE SEQUENCE</scope>
    <source>
        <strain evidence="1">DUCC4014</strain>
    </source>
</reference>
<protein>
    <recommendedName>
        <fullName evidence="3">F-box domain-containing protein</fullName>
    </recommendedName>
</protein>
<evidence type="ECO:0000313" key="1">
    <source>
        <dbReference type="EMBL" id="WOO80004.1"/>
    </source>
</evidence>
<proteinExistence type="predicted"/>
<dbReference type="GeneID" id="87806761"/>
<organism evidence="1 2">
    <name type="scientific">Vanrija pseudolonga</name>
    <dbReference type="NCBI Taxonomy" id="143232"/>
    <lineage>
        <taxon>Eukaryota</taxon>
        <taxon>Fungi</taxon>
        <taxon>Dikarya</taxon>
        <taxon>Basidiomycota</taxon>
        <taxon>Agaricomycotina</taxon>
        <taxon>Tremellomycetes</taxon>
        <taxon>Trichosporonales</taxon>
        <taxon>Trichosporonaceae</taxon>
        <taxon>Vanrija</taxon>
    </lineage>
</organism>
<accession>A0AAF0Y8M5</accession>
<name>A0AAF0Y8M5_9TREE</name>
<dbReference type="Proteomes" id="UP000827549">
    <property type="component" value="Chromosome 3"/>
</dbReference>